<dbReference type="SUPFAM" id="SSF48371">
    <property type="entry name" value="ARM repeat"/>
    <property type="match status" value="1"/>
</dbReference>
<dbReference type="eggNOG" id="ENOG502QVTM">
    <property type="taxonomic scope" value="Eukaryota"/>
</dbReference>
<dbReference type="InterPro" id="IPR052406">
    <property type="entry name" value="Chromatin_Remodeling_Comp"/>
</dbReference>
<evidence type="ECO:0000256" key="1">
    <source>
        <dbReference type="ARBA" id="ARBA00022853"/>
    </source>
</evidence>
<dbReference type="PANTHER" id="PTHR22970">
    <property type="entry name" value="AT-RICH INTERACTIVE DOMAIN-CONTAINING PROTEIN 2"/>
    <property type="match status" value="1"/>
</dbReference>
<dbReference type="VEuPathDB" id="FungiDB:UREG_01193"/>
<dbReference type="GO" id="GO:0006355">
    <property type="term" value="P:regulation of DNA-templated transcription"/>
    <property type="evidence" value="ECO:0007669"/>
    <property type="project" value="InterPro"/>
</dbReference>
<evidence type="ECO:0000256" key="4">
    <source>
        <dbReference type="ARBA" id="ARBA00023242"/>
    </source>
</evidence>
<reference evidence="9" key="1">
    <citation type="journal article" date="2009" name="Genome Res.">
        <title>Comparative genomic analyses of the human fungal pathogens Coccidioides and their relatives.</title>
        <authorList>
            <person name="Sharpton T.J."/>
            <person name="Stajich J.E."/>
            <person name="Rounsley S.D."/>
            <person name="Gardner M.J."/>
            <person name="Wortman J.R."/>
            <person name="Jordar V.S."/>
            <person name="Maiti R."/>
            <person name="Kodira C.D."/>
            <person name="Neafsey D.E."/>
            <person name="Zeng Q."/>
            <person name="Hung C.-Y."/>
            <person name="McMahan C."/>
            <person name="Muszewska A."/>
            <person name="Grynberg M."/>
            <person name="Mandel M.A."/>
            <person name="Kellner E.M."/>
            <person name="Barker B.M."/>
            <person name="Galgiani J.N."/>
            <person name="Orbach M.J."/>
            <person name="Kirkland T.N."/>
            <person name="Cole G.T."/>
            <person name="Henn M.R."/>
            <person name="Birren B.W."/>
            <person name="Taylor J.W."/>
        </authorList>
    </citation>
    <scope>NUCLEOTIDE SEQUENCE [LARGE SCALE GENOMIC DNA]</scope>
    <source>
        <strain evidence="9">UAMH 1704</strain>
    </source>
</reference>
<dbReference type="GeneID" id="8439877"/>
<evidence type="ECO:0000256" key="3">
    <source>
        <dbReference type="ARBA" id="ARBA00023163"/>
    </source>
</evidence>
<dbReference type="OMA" id="DKYKFDS"/>
<keyword evidence="2" id="KW-0805">Transcription regulation</keyword>
<name>C4JGK2_UNCRE</name>
<organism evidence="8 9">
    <name type="scientific">Uncinocarpus reesii (strain UAMH 1704)</name>
    <dbReference type="NCBI Taxonomy" id="336963"/>
    <lineage>
        <taxon>Eukaryota</taxon>
        <taxon>Fungi</taxon>
        <taxon>Dikarya</taxon>
        <taxon>Ascomycota</taxon>
        <taxon>Pezizomycotina</taxon>
        <taxon>Eurotiomycetes</taxon>
        <taxon>Eurotiomycetidae</taxon>
        <taxon>Onygenales</taxon>
        <taxon>Onygenaceae</taxon>
        <taxon>Uncinocarpus</taxon>
    </lineage>
</organism>
<dbReference type="AlphaFoldDB" id="C4JGK2"/>
<dbReference type="InterPro" id="IPR036431">
    <property type="entry name" value="ARID_dom_sf"/>
</dbReference>
<evidence type="ECO:0000259" key="6">
    <source>
        <dbReference type="PROSITE" id="PS51011"/>
    </source>
</evidence>
<gene>
    <name evidence="8" type="ORF">UREG_01193</name>
</gene>
<proteinExistence type="predicted"/>
<dbReference type="HOGENOM" id="CLU_008152_0_0_1"/>
<dbReference type="RefSeq" id="XP_002541677.1">
    <property type="nucleotide sequence ID" value="XM_002541631.1"/>
</dbReference>
<dbReference type="InParanoid" id="C4JGK2"/>
<dbReference type="Gene3D" id="1.10.150.60">
    <property type="entry name" value="ARID DNA-binding domain"/>
    <property type="match status" value="1"/>
</dbReference>
<dbReference type="PANTHER" id="PTHR22970:SF14">
    <property type="entry name" value="AT-RICH INTERACTIVE DOMAIN-CONTAINING PROTEIN 2"/>
    <property type="match status" value="1"/>
</dbReference>
<evidence type="ECO:0008006" key="10">
    <source>
        <dbReference type="Google" id="ProtNLM"/>
    </source>
</evidence>
<keyword evidence="1" id="KW-0156">Chromatin regulator</keyword>
<dbReference type="KEGG" id="ure:UREG_01193"/>
<dbReference type="GO" id="GO:0016586">
    <property type="term" value="C:RSC-type complex"/>
    <property type="evidence" value="ECO:0007669"/>
    <property type="project" value="TreeGrafter"/>
</dbReference>
<keyword evidence="3" id="KW-0804">Transcription</keyword>
<keyword evidence="4" id="KW-0539">Nucleus</keyword>
<dbReference type="Proteomes" id="UP000002058">
    <property type="component" value="Unassembled WGS sequence"/>
</dbReference>
<dbReference type="OrthoDB" id="338531at2759"/>
<dbReference type="PROSITE" id="PS51526">
    <property type="entry name" value="RFX_DBD"/>
    <property type="match status" value="1"/>
</dbReference>
<evidence type="ECO:0000256" key="5">
    <source>
        <dbReference type="SAM" id="MobiDB-lite"/>
    </source>
</evidence>
<feature type="domain" description="RFX-type winged-helix" evidence="7">
    <location>
        <begin position="534"/>
        <end position="614"/>
    </location>
</feature>
<evidence type="ECO:0000313" key="8">
    <source>
        <dbReference type="EMBL" id="EEP76344.1"/>
    </source>
</evidence>
<evidence type="ECO:0000256" key="2">
    <source>
        <dbReference type="ARBA" id="ARBA00023015"/>
    </source>
</evidence>
<dbReference type="CDD" id="cd16100">
    <property type="entry name" value="ARID"/>
    <property type="match status" value="1"/>
</dbReference>
<accession>C4JGK2</accession>
<feature type="region of interest" description="Disordered" evidence="5">
    <location>
        <begin position="660"/>
        <end position="702"/>
    </location>
</feature>
<dbReference type="InterPro" id="IPR001606">
    <property type="entry name" value="ARID_dom"/>
</dbReference>
<protein>
    <recommendedName>
        <fullName evidence="10">ARID domain-containing protein</fullName>
    </recommendedName>
</protein>
<feature type="domain" description="ARID" evidence="6">
    <location>
        <begin position="9"/>
        <end position="105"/>
    </location>
</feature>
<feature type="compositionally biased region" description="Polar residues" evidence="5">
    <location>
        <begin position="660"/>
        <end position="683"/>
    </location>
</feature>
<feature type="region of interest" description="Disordered" evidence="5">
    <location>
        <begin position="113"/>
        <end position="141"/>
    </location>
</feature>
<dbReference type="STRING" id="336963.C4JGK2"/>
<evidence type="ECO:0000259" key="7">
    <source>
        <dbReference type="PROSITE" id="PS51526"/>
    </source>
</evidence>
<keyword evidence="9" id="KW-1185">Reference proteome</keyword>
<dbReference type="InterPro" id="IPR016024">
    <property type="entry name" value="ARM-type_fold"/>
</dbReference>
<dbReference type="GO" id="GO:0006325">
    <property type="term" value="P:chromatin organization"/>
    <property type="evidence" value="ECO:0007669"/>
    <property type="project" value="UniProtKB-KW"/>
</dbReference>
<dbReference type="GO" id="GO:0003677">
    <property type="term" value="F:DNA binding"/>
    <property type="evidence" value="ECO:0007669"/>
    <property type="project" value="InterPro"/>
</dbReference>
<feature type="region of interest" description="Disordered" evidence="5">
    <location>
        <begin position="154"/>
        <end position="200"/>
    </location>
</feature>
<dbReference type="PROSITE" id="PS51011">
    <property type="entry name" value="ARID"/>
    <property type="match status" value="1"/>
</dbReference>
<dbReference type="Pfam" id="PF01388">
    <property type="entry name" value="ARID"/>
    <property type="match status" value="1"/>
</dbReference>
<dbReference type="SUPFAM" id="SSF46774">
    <property type="entry name" value="ARID-like"/>
    <property type="match status" value="1"/>
</dbReference>
<dbReference type="SMART" id="SM00501">
    <property type="entry name" value="BRIGHT"/>
    <property type="match status" value="1"/>
</dbReference>
<evidence type="ECO:0000313" key="9">
    <source>
        <dbReference type="Proteomes" id="UP000002058"/>
    </source>
</evidence>
<dbReference type="EMBL" id="CH476615">
    <property type="protein sequence ID" value="EEP76344.1"/>
    <property type="molecule type" value="Genomic_DNA"/>
</dbReference>
<sequence>MSFDRQRLESDAAYFAQSLEAAYLQAGRSFNPQEDWRVVKKRVDPQTLFRAVGRRGGYHQVSSDKRRWWEIAEEVGIQTGLAGTLSFHLRELYRERLLDLEIRTGGYTGPIAGINASTGPTPHLSSSLPAPPAPSQPPSSLFVRSVSRSFLPFTTPEEEPEQSSSRMATPAAEAAISESRGDSRSPTPEPGPPSIIIDRTGGDIFHRSYMGVRSRIPEEVEAGLYHLVIASDVYQNQFFFADFPLLLEALLQQVLTVGELVHGVEWEVNYNYAYFDDEYKENARFDDLCAEGTFDILERLRRLPIIFPEADVRDDETEKKLRMINEAALILRNMCQVDVNANFLDIVNMARDCATIVLNLPPMSVFTEMKNHTLEMVIEACLWWPLWENDPLFNTLMEYLNSNDRFQLLSALRALVMFSYELEGVKKFGLPKSTLVRMTHMLLLDNDPELVSAVLDFLYQYVCEPDNVEFMVNNLDLPTTLIPRLVTLLLYDAERQHELKVYKGAETRPPPSRIAIPPPRGVEALLEFQEPERTARWAQCVFMEDSEGEIAQRAVWISYQRTFAEFLKPESHSQLLPAPEFINTVTHAFSIARARVINEGNGQKFVIQGIRPREVCNDMNGFPYHYCKWRVPKQPASASSAQPPVLPPTVDAEQGQDVTMSDVQDATASSSQPLAPTPSSNYHPPTVEDEQSEQPARQTPAWDKATVAGAEVYRVGPPRPLTPETLKRITDEAPSRMPEYLDLKDLTFTGNSLNDPELEVCNRVYVDPEKYRKHVLLVHMGIRNGVDGKWYPFDKYKKVPEPVCRFDRCKEFSTPTSNLDQVAAHVSGHLPPIVNMDDPPREWGRPVFYPKRFIRWEYFVTPQDENKEPYGIAYKALLIMRNILQNCPKTKPKGRFEGTESWGVALYYSQRAKLLELADLNPTLRKELFDFVNDIDNSRWGFIFEL</sequence>
<dbReference type="InterPro" id="IPR003150">
    <property type="entry name" value="DNA-bd_RFX"/>
</dbReference>